<evidence type="ECO:0000256" key="4">
    <source>
        <dbReference type="ARBA" id="ARBA00022763"/>
    </source>
</evidence>
<dbReference type="Pfam" id="PF05181">
    <property type="entry name" value="XPA_C"/>
    <property type="match status" value="1"/>
</dbReference>
<evidence type="ECO:0000256" key="2">
    <source>
        <dbReference type="ARBA" id="ARBA00005548"/>
    </source>
</evidence>
<comment type="caution">
    <text evidence="11">The sequence shown here is derived from an EMBL/GenBank/DDBJ whole genome shotgun (WGS) entry which is preliminary data.</text>
</comment>
<comment type="subcellular location">
    <subcellularLocation>
        <location evidence="1">Nucleus</location>
    </subcellularLocation>
</comment>
<keyword evidence="12" id="KW-1185">Reference proteome</keyword>
<evidence type="ECO:0000256" key="8">
    <source>
        <dbReference type="ARBA" id="ARBA00023204"/>
    </source>
</evidence>
<keyword evidence="7" id="KW-0238">DNA-binding</keyword>
<comment type="similarity">
    <text evidence="2">Belongs to the XPA family.</text>
</comment>
<keyword evidence="3" id="KW-0479">Metal-binding</keyword>
<keyword evidence="6" id="KW-0862">Zinc</keyword>
<dbReference type="PANTHER" id="PTHR10142:SF0">
    <property type="entry name" value="DNA REPAIR PROTEIN COMPLEMENTING XP-A CELLS"/>
    <property type="match status" value="1"/>
</dbReference>
<sequence length="265" mass="30836">MADESNDGGKLTEAQKARIERNKQKALSLRQSRVTTQPYNVPKSTGASRGTKQSFKASNITVDTHGGFMLDEELEQEIFKVVKPSAPAGLGDVMLCDECHKQYIESYMYTHFSVNVCDGCRDRDDKHKLITKTDGRNTYLLKDEDFDKREPPLKFIIRKNPHNPRWGEMKLYLESEVRKRALEVWGSEEKIEEARETRMENQQKLKQKKFDKKVKDLRNAVRSSLWTKDISTHEHSYGEETYDEEEDMYSKSCTSCSHTLTYEKM</sequence>
<dbReference type="InterPro" id="IPR009061">
    <property type="entry name" value="DNA-bd_dom_put_sf"/>
</dbReference>
<dbReference type="GO" id="GO:0000715">
    <property type="term" value="P:nucleotide-excision repair, DNA damage recognition"/>
    <property type="evidence" value="ECO:0007669"/>
    <property type="project" value="TreeGrafter"/>
</dbReference>
<dbReference type="InterPro" id="IPR000465">
    <property type="entry name" value="XPA/RAD14"/>
</dbReference>
<evidence type="ECO:0000256" key="9">
    <source>
        <dbReference type="ARBA" id="ARBA00023242"/>
    </source>
</evidence>
<evidence type="ECO:0000256" key="10">
    <source>
        <dbReference type="SAM" id="MobiDB-lite"/>
    </source>
</evidence>
<proteinExistence type="inferred from homology"/>
<dbReference type="GO" id="GO:0000110">
    <property type="term" value="C:nucleotide-excision repair factor 1 complex"/>
    <property type="evidence" value="ECO:0007669"/>
    <property type="project" value="TreeGrafter"/>
</dbReference>
<evidence type="ECO:0000256" key="5">
    <source>
        <dbReference type="ARBA" id="ARBA00022771"/>
    </source>
</evidence>
<feature type="compositionally biased region" description="Polar residues" evidence="10">
    <location>
        <begin position="29"/>
        <end position="53"/>
    </location>
</feature>
<name>A0A8J1TUY2_OWEFU</name>
<dbReference type="GO" id="GO:0006284">
    <property type="term" value="P:base-excision repair"/>
    <property type="evidence" value="ECO:0007669"/>
    <property type="project" value="TreeGrafter"/>
</dbReference>
<dbReference type="GO" id="GO:0008270">
    <property type="term" value="F:zinc ion binding"/>
    <property type="evidence" value="ECO:0007669"/>
    <property type="project" value="UniProtKB-KW"/>
</dbReference>
<dbReference type="FunFam" id="3.90.530.10:FF:000001">
    <property type="entry name" value="DNA repair protein complementing XP-A cells"/>
    <property type="match status" value="1"/>
</dbReference>
<evidence type="ECO:0000313" key="12">
    <source>
        <dbReference type="Proteomes" id="UP000749559"/>
    </source>
</evidence>
<evidence type="ECO:0000256" key="6">
    <source>
        <dbReference type="ARBA" id="ARBA00022833"/>
    </source>
</evidence>
<dbReference type="GO" id="GO:1901255">
    <property type="term" value="P:nucleotide-excision repair involved in interstrand cross-link repair"/>
    <property type="evidence" value="ECO:0007669"/>
    <property type="project" value="TreeGrafter"/>
</dbReference>
<reference evidence="11" key="1">
    <citation type="submission" date="2022-03" db="EMBL/GenBank/DDBJ databases">
        <authorList>
            <person name="Martin C."/>
        </authorList>
    </citation>
    <scope>NUCLEOTIDE SEQUENCE</scope>
</reference>
<dbReference type="AlphaFoldDB" id="A0A8J1TUY2"/>
<dbReference type="SUPFAM" id="SSF46955">
    <property type="entry name" value="Putative DNA-binding domain"/>
    <property type="match status" value="1"/>
</dbReference>
<dbReference type="OrthoDB" id="68328at2759"/>
<dbReference type="EMBL" id="CAIIXF020000010">
    <property type="protein sequence ID" value="CAH1796349.1"/>
    <property type="molecule type" value="Genomic_DNA"/>
</dbReference>
<gene>
    <name evidence="11" type="ORF">OFUS_LOCUS20769</name>
</gene>
<dbReference type="InterPro" id="IPR022652">
    <property type="entry name" value="Znf_XPA_CS"/>
</dbReference>
<keyword evidence="5" id="KW-0863">Zinc-finger</keyword>
<evidence type="ECO:0000256" key="7">
    <source>
        <dbReference type="ARBA" id="ARBA00023125"/>
    </source>
</evidence>
<feature type="region of interest" description="Disordered" evidence="10">
    <location>
        <begin position="1"/>
        <end position="53"/>
    </location>
</feature>
<evidence type="ECO:0000313" key="11">
    <source>
        <dbReference type="EMBL" id="CAH1796349.1"/>
    </source>
</evidence>
<keyword evidence="4" id="KW-0227">DNA damage</keyword>
<keyword evidence="9" id="KW-0539">Nucleus</keyword>
<dbReference type="InterPro" id="IPR037129">
    <property type="entry name" value="XPA_sf"/>
</dbReference>
<dbReference type="Gene3D" id="3.90.530.10">
    <property type="entry name" value="XPA C-terminal domain"/>
    <property type="match status" value="1"/>
</dbReference>
<dbReference type="Proteomes" id="UP000749559">
    <property type="component" value="Unassembled WGS sequence"/>
</dbReference>
<organism evidence="11 12">
    <name type="scientific">Owenia fusiformis</name>
    <name type="common">Polychaete worm</name>
    <dbReference type="NCBI Taxonomy" id="6347"/>
    <lineage>
        <taxon>Eukaryota</taxon>
        <taxon>Metazoa</taxon>
        <taxon>Spiralia</taxon>
        <taxon>Lophotrochozoa</taxon>
        <taxon>Annelida</taxon>
        <taxon>Polychaeta</taxon>
        <taxon>Sedentaria</taxon>
        <taxon>Canalipalpata</taxon>
        <taxon>Sabellida</taxon>
        <taxon>Oweniida</taxon>
        <taxon>Oweniidae</taxon>
        <taxon>Owenia</taxon>
    </lineage>
</organism>
<accession>A0A8J1TUY2</accession>
<dbReference type="SUPFAM" id="SSF57716">
    <property type="entry name" value="Glucocorticoid receptor-like (DNA-binding domain)"/>
    <property type="match status" value="1"/>
</dbReference>
<evidence type="ECO:0000256" key="1">
    <source>
        <dbReference type="ARBA" id="ARBA00004123"/>
    </source>
</evidence>
<dbReference type="Pfam" id="PF01286">
    <property type="entry name" value="XPA_N"/>
    <property type="match status" value="1"/>
</dbReference>
<evidence type="ECO:0000256" key="3">
    <source>
        <dbReference type="ARBA" id="ARBA00022723"/>
    </source>
</evidence>
<feature type="compositionally biased region" description="Basic and acidic residues" evidence="10">
    <location>
        <begin position="13"/>
        <end position="23"/>
    </location>
</feature>
<protein>
    <submittedName>
        <fullName evidence="11">Uncharacterized protein</fullName>
    </submittedName>
</protein>
<keyword evidence="8" id="KW-0234">DNA repair</keyword>
<dbReference type="CDD" id="cd21076">
    <property type="entry name" value="DBD_XPA"/>
    <property type="match status" value="1"/>
</dbReference>
<dbReference type="NCBIfam" id="TIGR00598">
    <property type="entry name" value="rad14"/>
    <property type="match status" value="1"/>
</dbReference>
<dbReference type="PANTHER" id="PTHR10142">
    <property type="entry name" value="DNA REPAIR PROTEIN COMPLEMENTING XP-A CELLS"/>
    <property type="match status" value="1"/>
</dbReference>
<dbReference type="InterPro" id="IPR022656">
    <property type="entry name" value="XPA_C"/>
</dbReference>
<dbReference type="GO" id="GO:0070914">
    <property type="term" value="P:UV-damage excision repair"/>
    <property type="evidence" value="ECO:0007669"/>
    <property type="project" value="TreeGrafter"/>
</dbReference>
<dbReference type="GO" id="GO:0003684">
    <property type="term" value="F:damaged DNA binding"/>
    <property type="evidence" value="ECO:0007669"/>
    <property type="project" value="InterPro"/>
</dbReference>